<reference evidence="1 2" key="1">
    <citation type="journal article" date="2018" name="Front. Plant Sci.">
        <title>Red Clover (Trifolium pratense) and Zigzag Clover (T. medium) - A Picture of Genomic Similarities and Differences.</title>
        <authorList>
            <person name="Dluhosova J."/>
            <person name="Istvanek J."/>
            <person name="Nedelnik J."/>
            <person name="Repkova J."/>
        </authorList>
    </citation>
    <scope>NUCLEOTIDE SEQUENCE [LARGE SCALE GENOMIC DNA]</scope>
    <source>
        <strain evidence="2">cv. 10/8</strain>
        <tissue evidence="1">Leaf</tissue>
    </source>
</reference>
<organism evidence="1 2">
    <name type="scientific">Trifolium medium</name>
    <dbReference type="NCBI Taxonomy" id="97028"/>
    <lineage>
        <taxon>Eukaryota</taxon>
        <taxon>Viridiplantae</taxon>
        <taxon>Streptophyta</taxon>
        <taxon>Embryophyta</taxon>
        <taxon>Tracheophyta</taxon>
        <taxon>Spermatophyta</taxon>
        <taxon>Magnoliopsida</taxon>
        <taxon>eudicotyledons</taxon>
        <taxon>Gunneridae</taxon>
        <taxon>Pentapetalae</taxon>
        <taxon>rosids</taxon>
        <taxon>fabids</taxon>
        <taxon>Fabales</taxon>
        <taxon>Fabaceae</taxon>
        <taxon>Papilionoideae</taxon>
        <taxon>50 kb inversion clade</taxon>
        <taxon>NPAAA clade</taxon>
        <taxon>Hologalegina</taxon>
        <taxon>IRL clade</taxon>
        <taxon>Trifolieae</taxon>
        <taxon>Trifolium</taxon>
    </lineage>
</organism>
<comment type="caution">
    <text evidence="1">The sequence shown here is derived from an EMBL/GenBank/DDBJ whole genome shotgun (WGS) entry which is preliminary data.</text>
</comment>
<accession>A0A392SU01</accession>
<evidence type="ECO:0000313" key="2">
    <source>
        <dbReference type="Proteomes" id="UP000265520"/>
    </source>
</evidence>
<keyword evidence="2" id="KW-1185">Reference proteome</keyword>
<protein>
    <submittedName>
        <fullName evidence="1">Uncharacterized protein</fullName>
    </submittedName>
</protein>
<name>A0A392SU01_9FABA</name>
<sequence>VINALARSLVHKVNRIRKIANDLLLSRELPEGSRAMTDVQQIWDVANYAQQYQRRGRRGGGRASQ</sequence>
<feature type="non-terminal residue" evidence="1">
    <location>
        <position position="1"/>
    </location>
</feature>
<dbReference type="AlphaFoldDB" id="A0A392SU01"/>
<evidence type="ECO:0000313" key="1">
    <source>
        <dbReference type="EMBL" id="MCI52139.1"/>
    </source>
</evidence>
<proteinExistence type="predicted"/>
<dbReference type="EMBL" id="LXQA010442786">
    <property type="protein sequence ID" value="MCI52139.1"/>
    <property type="molecule type" value="Genomic_DNA"/>
</dbReference>
<dbReference type="Proteomes" id="UP000265520">
    <property type="component" value="Unassembled WGS sequence"/>
</dbReference>